<dbReference type="AlphaFoldDB" id="A0A9W9ZJU2"/>
<proteinExistence type="predicted"/>
<protein>
    <submittedName>
        <fullName evidence="1">Uncharacterized protein</fullName>
    </submittedName>
</protein>
<reference evidence="1" key="1">
    <citation type="submission" date="2023-01" db="EMBL/GenBank/DDBJ databases">
        <title>Genome assembly of the deep-sea coral Lophelia pertusa.</title>
        <authorList>
            <person name="Herrera S."/>
            <person name="Cordes E."/>
        </authorList>
    </citation>
    <scope>NUCLEOTIDE SEQUENCE</scope>
    <source>
        <strain evidence="1">USNM1676648</strain>
        <tissue evidence="1">Polyp</tissue>
    </source>
</reference>
<dbReference type="EMBL" id="MU826350">
    <property type="protein sequence ID" value="KAJ7381309.1"/>
    <property type="molecule type" value="Genomic_DNA"/>
</dbReference>
<dbReference type="Proteomes" id="UP001163046">
    <property type="component" value="Unassembled WGS sequence"/>
</dbReference>
<evidence type="ECO:0000313" key="2">
    <source>
        <dbReference type="Proteomes" id="UP001163046"/>
    </source>
</evidence>
<sequence length="215" mass="24812">MWKALPSCLGWGRFVELWRLGDLILTSLHKVRDKAQQLLLQRYKEHFPDMLVPLLYHPKDSRMPNILLTIPGTRQQAGQQVLNDIVDVSIEATEQVIKTDAWRLGYALTVHSNQGLTSPTKVERAEVRQPTKQELVKAIQKKLVAYKRQDQARPKAVFNLRDDDILRLKENQQNHCVACNIEMLWAYQAKDSKQFSVDQLDNNLGHCKDSLTCLK</sequence>
<comment type="caution">
    <text evidence="1">The sequence shown here is derived from an EMBL/GenBank/DDBJ whole genome shotgun (WGS) entry which is preliminary data.</text>
</comment>
<dbReference type="OrthoDB" id="2419707at2759"/>
<keyword evidence="2" id="KW-1185">Reference proteome</keyword>
<accession>A0A9W9ZJU2</accession>
<name>A0A9W9ZJU2_9CNID</name>
<gene>
    <name evidence="1" type="ORF">OS493_001430</name>
</gene>
<evidence type="ECO:0000313" key="1">
    <source>
        <dbReference type="EMBL" id="KAJ7381309.1"/>
    </source>
</evidence>
<organism evidence="1 2">
    <name type="scientific">Desmophyllum pertusum</name>
    <dbReference type="NCBI Taxonomy" id="174260"/>
    <lineage>
        <taxon>Eukaryota</taxon>
        <taxon>Metazoa</taxon>
        <taxon>Cnidaria</taxon>
        <taxon>Anthozoa</taxon>
        <taxon>Hexacorallia</taxon>
        <taxon>Scleractinia</taxon>
        <taxon>Caryophylliina</taxon>
        <taxon>Caryophylliidae</taxon>
        <taxon>Desmophyllum</taxon>
    </lineage>
</organism>